<protein>
    <submittedName>
        <fullName evidence="1">Permuted papain-like amidase enzyme, YaeF/YiiX, C92 family</fullName>
    </submittedName>
</protein>
<evidence type="ECO:0000313" key="1">
    <source>
        <dbReference type="EMBL" id="CAB9495814.1"/>
    </source>
</evidence>
<organism evidence="1 2">
    <name type="scientific">Alteromonas macleodii</name>
    <name type="common">Pseudoalteromonas macleodii</name>
    <dbReference type="NCBI Taxonomy" id="28108"/>
    <lineage>
        <taxon>Bacteria</taxon>
        <taxon>Pseudomonadati</taxon>
        <taxon>Pseudomonadota</taxon>
        <taxon>Gammaproteobacteria</taxon>
        <taxon>Alteromonadales</taxon>
        <taxon>Alteromonadaceae</taxon>
        <taxon>Alteromonas/Salinimonas group</taxon>
        <taxon>Alteromonas</taxon>
    </lineage>
</organism>
<dbReference type="Proteomes" id="UP000509458">
    <property type="component" value="Chromosome"/>
</dbReference>
<dbReference type="Gene3D" id="3.90.1720.10">
    <property type="entry name" value="endopeptidase domain like (from Nostoc punctiforme)"/>
    <property type="match status" value="1"/>
</dbReference>
<dbReference type="InterPro" id="IPR024453">
    <property type="entry name" value="Peptidase_C92"/>
</dbReference>
<reference evidence="1 2" key="1">
    <citation type="submission" date="2020-06" db="EMBL/GenBank/DDBJ databases">
        <authorList>
            <person name="Duchaud E."/>
        </authorList>
    </citation>
    <scope>NUCLEOTIDE SEQUENCE [LARGE SCALE GENOMIC DNA]</scope>
    <source>
        <strain evidence="1">Alteromonas fortis</strain>
    </source>
</reference>
<dbReference type="Pfam" id="PF05708">
    <property type="entry name" value="Peptidase_C92"/>
    <property type="match status" value="1"/>
</dbReference>
<evidence type="ECO:0000313" key="2">
    <source>
        <dbReference type="Proteomes" id="UP000509458"/>
    </source>
</evidence>
<dbReference type="EMBL" id="LR812090">
    <property type="protein sequence ID" value="CAB9495814.1"/>
    <property type="molecule type" value="Genomic_DNA"/>
</dbReference>
<accession>A0A6T9Y4M3</accession>
<proteinExistence type="predicted"/>
<dbReference type="AlphaFoldDB" id="A0A6T9Y4M3"/>
<sequence length="369" mass="42794">MDETTYLLDIDKLKLGDIILSSTKSFSSYGIRFMTLGKYSHAAIYVGGTTIEATLEGVFSKNPQRLPFEKESQVAIFRHKSQLSEQQIQKLCIFARSKCGSLYALPEAITIRARSLLKIEETRKQFCSRLVAKAYEYAGVDLGNLRNPAYCTPKQLGLCNAFHQVTDVIKVASPEEAEFANTIDPNIQHQMQTFQWLGQVRDLVKTNKNIKDIEIDTLNDVNEFLLKYPEFDEQVSEYVKSSGYLEYYKYDSKVNPYRYNYILFDSVMKEQSDPHAFIISQYEKEPEMLRRFSQCLDGFIAYASQRRLKFYNLHIELYINLLNDIARRIFVISHGLECLGELKTADHLRKTNFFCQRIIELGRKELEDS</sequence>
<dbReference type="RefSeq" id="WP_179984936.1">
    <property type="nucleotide sequence ID" value="NZ_LR812090.1"/>
</dbReference>
<name>A0A6T9Y4M3_ALTMA</name>
<dbReference type="SUPFAM" id="SSF54001">
    <property type="entry name" value="Cysteine proteinases"/>
    <property type="match status" value="1"/>
</dbReference>
<gene>
    <name evidence="1" type="ORF">ALFOR1_70186</name>
</gene>
<dbReference type="InterPro" id="IPR038765">
    <property type="entry name" value="Papain-like_cys_pep_sf"/>
</dbReference>